<reference evidence="1" key="1">
    <citation type="submission" date="2023-06" db="EMBL/GenBank/DDBJ databases">
        <title>Genome-scale phylogeny and comparative genomics of the fungal order Sordariales.</title>
        <authorList>
            <consortium name="Lawrence Berkeley National Laboratory"/>
            <person name="Hensen N."/>
            <person name="Bonometti L."/>
            <person name="Westerberg I."/>
            <person name="Brannstrom I.O."/>
            <person name="Guillou S."/>
            <person name="Cros-Aarteil S."/>
            <person name="Calhoun S."/>
            <person name="Haridas S."/>
            <person name="Kuo A."/>
            <person name="Mondo S."/>
            <person name="Pangilinan J."/>
            <person name="Riley R."/>
            <person name="Labutti K."/>
            <person name="Andreopoulos B."/>
            <person name="Lipzen A."/>
            <person name="Chen C."/>
            <person name="Yanf M."/>
            <person name="Daum C."/>
            <person name="Ng V."/>
            <person name="Clum A."/>
            <person name="Steindorff A."/>
            <person name="Ohm R."/>
            <person name="Martin F."/>
            <person name="Silar P."/>
            <person name="Natvig D."/>
            <person name="Lalanne C."/>
            <person name="Gautier V."/>
            <person name="Ament-Velasquez S.L."/>
            <person name="Kruys A."/>
            <person name="Hutchinson M.I."/>
            <person name="Powell A.J."/>
            <person name="Barry K."/>
            <person name="Miller A.N."/>
            <person name="Grigoriev I.V."/>
            <person name="Debuchy R."/>
            <person name="Gladieux P."/>
            <person name="Thoren M.H."/>
            <person name="Johannesson H."/>
        </authorList>
    </citation>
    <scope>NUCLEOTIDE SEQUENCE</scope>
    <source>
        <strain evidence="1">PSN4</strain>
    </source>
</reference>
<evidence type="ECO:0000313" key="1">
    <source>
        <dbReference type="EMBL" id="KAK1754137.1"/>
    </source>
</evidence>
<protein>
    <submittedName>
        <fullName evidence="1">Uncharacterized protein</fullName>
    </submittedName>
</protein>
<organism evidence="1 2">
    <name type="scientific">Echria macrotheca</name>
    <dbReference type="NCBI Taxonomy" id="438768"/>
    <lineage>
        <taxon>Eukaryota</taxon>
        <taxon>Fungi</taxon>
        <taxon>Dikarya</taxon>
        <taxon>Ascomycota</taxon>
        <taxon>Pezizomycotina</taxon>
        <taxon>Sordariomycetes</taxon>
        <taxon>Sordariomycetidae</taxon>
        <taxon>Sordariales</taxon>
        <taxon>Schizotheciaceae</taxon>
        <taxon>Echria</taxon>
    </lineage>
</organism>
<dbReference type="EMBL" id="MU839836">
    <property type="protein sequence ID" value="KAK1754137.1"/>
    <property type="molecule type" value="Genomic_DNA"/>
</dbReference>
<sequence length="73" mass="8568">YNRPALVRLIFEYARSPELQDKFLKAFFQSVALGMLDDNDSINLSDDSEVASLRTLVFSFADYLIYHFFLPRR</sequence>
<comment type="caution">
    <text evidence="1">The sequence shown here is derived from an EMBL/GenBank/DDBJ whole genome shotgun (WGS) entry which is preliminary data.</text>
</comment>
<gene>
    <name evidence="1" type="ORF">QBC47DRAFT_302787</name>
</gene>
<accession>A0AAJ0F547</accession>
<dbReference type="Proteomes" id="UP001239445">
    <property type="component" value="Unassembled WGS sequence"/>
</dbReference>
<keyword evidence="2" id="KW-1185">Reference proteome</keyword>
<feature type="non-terminal residue" evidence="1">
    <location>
        <position position="1"/>
    </location>
</feature>
<proteinExistence type="predicted"/>
<evidence type="ECO:0000313" key="2">
    <source>
        <dbReference type="Proteomes" id="UP001239445"/>
    </source>
</evidence>
<dbReference type="AlphaFoldDB" id="A0AAJ0F547"/>
<name>A0AAJ0F547_9PEZI</name>